<keyword evidence="2" id="KW-0808">Transferase</keyword>
<evidence type="ECO:0000259" key="3">
    <source>
        <dbReference type="Pfam" id="PF13439"/>
    </source>
</evidence>
<dbReference type="Gene3D" id="3.40.50.2000">
    <property type="entry name" value="Glycogen Phosphorylase B"/>
    <property type="match status" value="1"/>
</dbReference>
<gene>
    <name evidence="4" type="ORF">GCM10009846_30970</name>
</gene>
<dbReference type="EMBL" id="BAAAQT010000008">
    <property type="protein sequence ID" value="GAA2176586.1"/>
    <property type="molecule type" value="Genomic_DNA"/>
</dbReference>
<dbReference type="Proteomes" id="UP001501599">
    <property type="component" value="Unassembled WGS sequence"/>
</dbReference>
<evidence type="ECO:0000313" key="4">
    <source>
        <dbReference type="EMBL" id="GAA2176586.1"/>
    </source>
</evidence>
<accession>A0ABP5MPP9</accession>
<sequence>MRSTPPIRVAAIPGAHPYVRAITQADGTVVTLPDPIVDPAHPERWWPPAMLDAAWIRANADRFDVMHVHFGMESLPTGRLEGAVDALDELRIPLVFTVHDLENPQLTDQQEHRRDLDVLVPRATRLLTLTPSAARRIRDTWGREATVIPHPTLLDDAPPPALGMRGAFTIGVHLRDLRPNIDGVATIASLLEALGGLRAGGVPAAGRVLLNATTRDAEAEAAIERMLAGRVDCTLVRRARPDDDALLDEIDALDVAWLPYAHGTHSGWVELCFDRGVPVVGPSHLPMAEQHPGDYHGLDAATPSAVVARRAIEAATRVGSAERVALVATRLHHRRDERKATQEQHASQYRAVMSEYQR</sequence>
<keyword evidence="5" id="KW-1185">Reference proteome</keyword>
<dbReference type="Pfam" id="PF13439">
    <property type="entry name" value="Glyco_transf_4"/>
    <property type="match status" value="1"/>
</dbReference>
<evidence type="ECO:0000313" key="5">
    <source>
        <dbReference type="Proteomes" id="UP001501599"/>
    </source>
</evidence>
<comment type="caution">
    <text evidence="4">The sequence shown here is derived from an EMBL/GenBank/DDBJ whole genome shotgun (WGS) entry which is preliminary data.</text>
</comment>
<proteinExistence type="predicted"/>
<dbReference type="InterPro" id="IPR028098">
    <property type="entry name" value="Glyco_trans_4-like_N"/>
</dbReference>
<organism evidence="4 5">
    <name type="scientific">Agrococcus versicolor</name>
    <dbReference type="NCBI Taxonomy" id="501482"/>
    <lineage>
        <taxon>Bacteria</taxon>
        <taxon>Bacillati</taxon>
        <taxon>Actinomycetota</taxon>
        <taxon>Actinomycetes</taxon>
        <taxon>Micrococcales</taxon>
        <taxon>Microbacteriaceae</taxon>
        <taxon>Agrococcus</taxon>
    </lineage>
</organism>
<evidence type="ECO:0000256" key="1">
    <source>
        <dbReference type="ARBA" id="ARBA00022676"/>
    </source>
</evidence>
<evidence type="ECO:0000256" key="2">
    <source>
        <dbReference type="ARBA" id="ARBA00022679"/>
    </source>
</evidence>
<name>A0ABP5MPP9_9MICO</name>
<dbReference type="RefSeq" id="WP_344345016.1">
    <property type="nucleotide sequence ID" value="NZ_BAAAQT010000008.1"/>
</dbReference>
<protein>
    <recommendedName>
        <fullName evidence="3">Glycosyltransferase subfamily 4-like N-terminal domain-containing protein</fullName>
    </recommendedName>
</protein>
<dbReference type="SUPFAM" id="SSF53756">
    <property type="entry name" value="UDP-Glycosyltransferase/glycogen phosphorylase"/>
    <property type="match status" value="1"/>
</dbReference>
<reference evidence="5" key="1">
    <citation type="journal article" date="2019" name="Int. J. Syst. Evol. Microbiol.">
        <title>The Global Catalogue of Microorganisms (GCM) 10K type strain sequencing project: providing services to taxonomists for standard genome sequencing and annotation.</title>
        <authorList>
            <consortium name="The Broad Institute Genomics Platform"/>
            <consortium name="The Broad Institute Genome Sequencing Center for Infectious Disease"/>
            <person name="Wu L."/>
            <person name="Ma J."/>
        </authorList>
    </citation>
    <scope>NUCLEOTIDE SEQUENCE [LARGE SCALE GENOMIC DNA]</scope>
    <source>
        <strain evidence="5">JCM 16026</strain>
    </source>
</reference>
<keyword evidence="1" id="KW-0328">Glycosyltransferase</keyword>
<feature type="domain" description="Glycosyltransferase subfamily 4-like N-terminal" evidence="3">
    <location>
        <begin position="35"/>
        <end position="150"/>
    </location>
</feature>